<protein>
    <submittedName>
        <fullName evidence="3">Uncharacterized protein</fullName>
    </submittedName>
</protein>
<evidence type="ECO:0000256" key="2">
    <source>
        <dbReference type="SAM" id="SignalP"/>
    </source>
</evidence>
<feature type="compositionally biased region" description="Basic and acidic residues" evidence="1">
    <location>
        <begin position="90"/>
        <end position="102"/>
    </location>
</feature>
<proteinExistence type="predicted"/>
<dbReference type="AlphaFoldDB" id="A0AAN8QIH6"/>
<evidence type="ECO:0000313" key="3">
    <source>
        <dbReference type="EMBL" id="KAK6276798.1"/>
    </source>
</evidence>
<feature type="region of interest" description="Disordered" evidence="1">
    <location>
        <begin position="58"/>
        <end position="102"/>
    </location>
</feature>
<feature type="chain" id="PRO_5043024404" evidence="2">
    <location>
        <begin position="34"/>
        <end position="129"/>
    </location>
</feature>
<sequence length="129" mass="14275">MDTSQCHCATMFPSRALVMLVLLETVTFRGTQSNTLPSSGLGLLDDADSQEYLLAESHLNSNKTEMEKTQDKLSPLNATTESSHSSLTSSEHHHGKPLERTRPFVVVNGHKRSLSEALQVRLHTSRECV</sequence>
<evidence type="ECO:0000313" key="4">
    <source>
        <dbReference type="Proteomes" id="UP001356427"/>
    </source>
</evidence>
<reference evidence="3 4" key="1">
    <citation type="submission" date="2021-04" db="EMBL/GenBank/DDBJ databases">
        <authorList>
            <person name="De Guttry C."/>
            <person name="Zahm M."/>
            <person name="Klopp C."/>
            <person name="Cabau C."/>
            <person name="Louis A."/>
            <person name="Berthelot C."/>
            <person name="Parey E."/>
            <person name="Roest Crollius H."/>
            <person name="Montfort J."/>
            <person name="Robinson-Rechavi M."/>
            <person name="Bucao C."/>
            <person name="Bouchez O."/>
            <person name="Gislard M."/>
            <person name="Lluch J."/>
            <person name="Milhes M."/>
            <person name="Lampietro C."/>
            <person name="Lopez Roques C."/>
            <person name="Donnadieu C."/>
            <person name="Braasch I."/>
            <person name="Desvignes T."/>
            <person name="Postlethwait J."/>
            <person name="Bobe J."/>
            <person name="Wedekind C."/>
            <person name="Guiguen Y."/>
        </authorList>
    </citation>
    <scope>NUCLEOTIDE SEQUENCE [LARGE SCALE GENOMIC DNA]</scope>
    <source>
        <strain evidence="3">Cs_M1</strain>
        <tissue evidence="3">Blood</tissue>
    </source>
</reference>
<dbReference type="Proteomes" id="UP001356427">
    <property type="component" value="Unassembled WGS sequence"/>
</dbReference>
<dbReference type="EMBL" id="JAGTTL010001750">
    <property type="protein sequence ID" value="KAK6276798.1"/>
    <property type="molecule type" value="Genomic_DNA"/>
</dbReference>
<organism evidence="3 4">
    <name type="scientific">Coregonus suidteri</name>
    <dbReference type="NCBI Taxonomy" id="861788"/>
    <lineage>
        <taxon>Eukaryota</taxon>
        <taxon>Metazoa</taxon>
        <taxon>Chordata</taxon>
        <taxon>Craniata</taxon>
        <taxon>Vertebrata</taxon>
        <taxon>Euteleostomi</taxon>
        <taxon>Actinopterygii</taxon>
        <taxon>Neopterygii</taxon>
        <taxon>Teleostei</taxon>
        <taxon>Protacanthopterygii</taxon>
        <taxon>Salmoniformes</taxon>
        <taxon>Salmonidae</taxon>
        <taxon>Coregoninae</taxon>
        <taxon>Coregonus</taxon>
    </lineage>
</organism>
<feature type="signal peptide" evidence="2">
    <location>
        <begin position="1"/>
        <end position="33"/>
    </location>
</feature>
<keyword evidence="2" id="KW-0732">Signal</keyword>
<feature type="compositionally biased region" description="Low complexity" evidence="1">
    <location>
        <begin position="79"/>
        <end position="89"/>
    </location>
</feature>
<name>A0AAN8QIH6_9TELE</name>
<accession>A0AAN8QIH6</accession>
<comment type="caution">
    <text evidence="3">The sequence shown here is derived from an EMBL/GenBank/DDBJ whole genome shotgun (WGS) entry which is preliminary data.</text>
</comment>
<gene>
    <name evidence="3" type="ORF">J4Q44_G00392110</name>
</gene>
<evidence type="ECO:0000256" key="1">
    <source>
        <dbReference type="SAM" id="MobiDB-lite"/>
    </source>
</evidence>
<keyword evidence="4" id="KW-1185">Reference proteome</keyword>